<dbReference type="InterPro" id="IPR003889">
    <property type="entry name" value="FYrich_C"/>
</dbReference>
<feature type="region of interest" description="Disordered" evidence="3">
    <location>
        <begin position="736"/>
        <end position="766"/>
    </location>
</feature>
<sequence>MSRSSRANLNSAATLSTFPVVDRDVVMGPPPLPPQLAMSTSIGGGSDDKDDASVVDKYRRLKRKFYELEEKHKETLTELHGSGERAAIWRNERTALLDRILELDGALAGQHQHQRTILPLPLSTAYPHSLLNPLAQKRFSLNLDRAIAEAEQEDSSADPLMSSRHVGPNARKRMEAELKERLEEEAREARRNARRPRGKGKEKEKEKEKERERERERVEKENAKEREKELARVAEDQARAERERRENARLSRERMEMEMERDGAGPPLTLAPAPGSLHHNAPSVPQFLPRQHERASSPPRSPRQDMRSPPHSQVIVSSSGTRLRLKPPAPPSSLHPIEPHPRQQTFQGHAIEPASVSRQRNLSRPDPSPSKGRGRGPRRSESPYSSPIHPDDEYVSVVSGNTRARRDSVGMPHPSQHGGVSDMPSHATLSPTLQYRQASADPSKVTQMQMQMTLRPSPTIPHAHPLAPAPSPSHQERQPLSQSHSSPILPLAHQHTHTPSHPTNLSNPDRSMNMNGSPRLNHNHPSNSMQSSAQSSGASRTKPKRLKAHTVTSRSFSIPVVPRDKKGRPILPLNVGIMTVINLGDVCMREHFHTERYIFPVGYEVTRRYLSTTDPIADVVYHCTILDGGDGPKFQIVAADQPDKPIIAGTATGAWSVVVRAANHVRNRQHSNSVSGPDFFGLGQNTIKHLIQELPGADRLKDYVWQHFVEGGHLFVHENHRPLGGRHAAVIPALPDDHDEDESVDISNPSGNDVAMPNASSSQSFYDDEPRELQIIQVDPPENGNGNTAMKPLQFHQEYPGDRERERERETRRGRRTSVHQYEEYPDERIPSQHASHSRHAHSHSYSHPHSQSPTMSPRTSSRSPIMHRERETFSPHSHHRSPYDTPALPAEVPPVPAPFASIMNAYPTAPMSHSPDPVSPYESMPPPINGARSRRGIGNGTDR</sequence>
<dbReference type="SMART" id="SM00542">
    <property type="entry name" value="FYRC"/>
    <property type="match status" value="1"/>
</dbReference>
<evidence type="ECO:0000313" key="4">
    <source>
        <dbReference type="EMBL" id="PSS06587.1"/>
    </source>
</evidence>
<dbReference type="STRING" id="98765.A0A2R6QEM5"/>
<evidence type="ECO:0000313" key="5">
    <source>
        <dbReference type="Proteomes" id="UP000186601"/>
    </source>
</evidence>
<feature type="compositionally biased region" description="Low complexity" evidence="3">
    <location>
        <begin position="264"/>
        <end position="277"/>
    </location>
</feature>
<evidence type="ECO:0000256" key="1">
    <source>
        <dbReference type="ARBA" id="ARBA00004123"/>
    </source>
</evidence>
<feature type="compositionally biased region" description="Low complexity" evidence="3">
    <location>
        <begin position="848"/>
        <end position="865"/>
    </location>
</feature>
<gene>
    <name evidence="4" type="ORF">PHLCEN_2v3645</name>
</gene>
<feature type="region of interest" description="Disordered" evidence="3">
    <location>
        <begin position="911"/>
        <end position="944"/>
    </location>
</feature>
<feature type="compositionally biased region" description="Basic and acidic residues" evidence="3">
    <location>
        <begin position="821"/>
        <end position="831"/>
    </location>
</feature>
<proteinExistence type="predicted"/>
<feature type="compositionally biased region" description="Basic and acidic residues" evidence="3">
    <location>
        <begin position="199"/>
        <end position="263"/>
    </location>
</feature>
<evidence type="ECO:0000256" key="2">
    <source>
        <dbReference type="ARBA" id="ARBA00023242"/>
    </source>
</evidence>
<dbReference type="EMBL" id="MLYV02000360">
    <property type="protein sequence ID" value="PSS06587.1"/>
    <property type="molecule type" value="Genomic_DNA"/>
</dbReference>
<accession>A0A2R6QEM5</accession>
<feature type="region of interest" description="Disordered" evidence="3">
    <location>
        <begin position="778"/>
        <end position="865"/>
    </location>
</feature>
<keyword evidence="2" id="KW-0539">Nucleus</keyword>
<dbReference type="PROSITE" id="PS51542">
    <property type="entry name" value="FYRN"/>
    <property type="match status" value="1"/>
</dbReference>
<dbReference type="Gene3D" id="3.30.160.360">
    <property type="match status" value="1"/>
</dbReference>
<reference evidence="4 5" key="1">
    <citation type="submission" date="2018-02" db="EMBL/GenBank/DDBJ databases">
        <title>Genome sequence of the basidiomycete white-rot fungus Phlebia centrifuga.</title>
        <authorList>
            <person name="Granchi Z."/>
            <person name="Peng M."/>
            <person name="de Vries R.P."/>
            <person name="Hilden K."/>
            <person name="Makela M.R."/>
            <person name="Grigoriev I."/>
            <person name="Riley R."/>
        </authorList>
    </citation>
    <scope>NUCLEOTIDE SEQUENCE [LARGE SCALE GENOMIC DNA]</scope>
    <source>
        <strain evidence="4 5">FBCC195</strain>
    </source>
</reference>
<feature type="compositionally biased region" description="Basic residues" evidence="3">
    <location>
        <begin position="836"/>
        <end position="847"/>
    </location>
</feature>
<dbReference type="GO" id="GO:0005634">
    <property type="term" value="C:nucleus"/>
    <property type="evidence" value="ECO:0007669"/>
    <property type="project" value="UniProtKB-SubCell"/>
</dbReference>
<comment type="subcellular location">
    <subcellularLocation>
        <location evidence="1">Nucleus</location>
    </subcellularLocation>
</comment>
<feature type="compositionally biased region" description="Basic and acidic residues" evidence="3">
    <location>
        <begin position="172"/>
        <end position="191"/>
    </location>
</feature>
<dbReference type="Pfam" id="PF05964">
    <property type="entry name" value="FYRN"/>
    <property type="match status" value="1"/>
</dbReference>
<dbReference type="SMART" id="SM00541">
    <property type="entry name" value="FYRN"/>
    <property type="match status" value="1"/>
</dbReference>
<dbReference type="Proteomes" id="UP000186601">
    <property type="component" value="Unassembled WGS sequence"/>
</dbReference>
<dbReference type="InterPro" id="IPR003888">
    <property type="entry name" value="FYrich_N"/>
</dbReference>
<feature type="region of interest" description="Disordered" evidence="3">
    <location>
        <begin position="456"/>
        <end position="563"/>
    </location>
</feature>
<evidence type="ECO:0008006" key="6">
    <source>
        <dbReference type="Google" id="ProtNLM"/>
    </source>
</evidence>
<evidence type="ECO:0000256" key="3">
    <source>
        <dbReference type="SAM" id="MobiDB-lite"/>
    </source>
</evidence>
<name>A0A2R6QEM5_9APHY</name>
<feature type="region of interest" description="Disordered" evidence="3">
    <location>
        <begin position="150"/>
        <end position="427"/>
    </location>
</feature>
<feature type="compositionally biased region" description="Basic and acidic residues" evidence="3">
    <location>
        <begin position="799"/>
        <end position="811"/>
    </location>
</feature>
<comment type="caution">
    <text evidence="4">The sequence shown here is derived from an EMBL/GenBank/DDBJ whole genome shotgun (WGS) entry which is preliminary data.</text>
</comment>
<keyword evidence="5" id="KW-1185">Reference proteome</keyword>
<dbReference type="PROSITE" id="PS51543">
    <property type="entry name" value="FYRC"/>
    <property type="match status" value="1"/>
</dbReference>
<feature type="compositionally biased region" description="Polar residues" evidence="3">
    <location>
        <begin position="497"/>
        <end position="525"/>
    </location>
</feature>
<feature type="region of interest" description="Disordered" evidence="3">
    <location>
        <begin position="26"/>
        <end position="51"/>
    </location>
</feature>
<protein>
    <recommendedName>
        <fullName evidence="6">Transforming growth factor beta regulator 1</fullName>
    </recommendedName>
</protein>
<feature type="compositionally biased region" description="Polar residues" evidence="3">
    <location>
        <begin position="310"/>
        <end position="321"/>
    </location>
</feature>
<organism evidence="4 5">
    <name type="scientific">Hermanssonia centrifuga</name>
    <dbReference type="NCBI Taxonomy" id="98765"/>
    <lineage>
        <taxon>Eukaryota</taxon>
        <taxon>Fungi</taxon>
        <taxon>Dikarya</taxon>
        <taxon>Basidiomycota</taxon>
        <taxon>Agaricomycotina</taxon>
        <taxon>Agaricomycetes</taxon>
        <taxon>Polyporales</taxon>
        <taxon>Meruliaceae</taxon>
        <taxon>Hermanssonia</taxon>
    </lineage>
</organism>
<feature type="compositionally biased region" description="Low complexity" evidence="3">
    <location>
        <begin position="526"/>
        <end position="539"/>
    </location>
</feature>
<dbReference type="AlphaFoldDB" id="A0A2R6QEM5"/>
<dbReference type="OrthoDB" id="285793at2759"/>
<dbReference type="Pfam" id="PF05965">
    <property type="entry name" value="FYRC"/>
    <property type="match status" value="1"/>
</dbReference>